<keyword evidence="2" id="KW-1185">Reference proteome</keyword>
<sequence length="134" mass="16175">MTATKKELDTNNNEDWKYMKPRPALNEWDELSEYDDIYVFQIKKKKSKSSAATTENEKFQPWQINENRLCHFPNNILFYPLRLQIQTDTHLWMTRVSPKKKNNYYFVTCTKYQIILYFFLVGGKTTDKVQFDKP</sequence>
<proteinExistence type="predicted"/>
<accession>X6LH27</accession>
<dbReference type="Proteomes" id="UP000023152">
    <property type="component" value="Unassembled WGS sequence"/>
</dbReference>
<evidence type="ECO:0000313" key="2">
    <source>
        <dbReference type="Proteomes" id="UP000023152"/>
    </source>
</evidence>
<organism evidence="1 2">
    <name type="scientific">Reticulomyxa filosa</name>
    <dbReference type="NCBI Taxonomy" id="46433"/>
    <lineage>
        <taxon>Eukaryota</taxon>
        <taxon>Sar</taxon>
        <taxon>Rhizaria</taxon>
        <taxon>Retaria</taxon>
        <taxon>Foraminifera</taxon>
        <taxon>Monothalamids</taxon>
        <taxon>Reticulomyxidae</taxon>
        <taxon>Reticulomyxa</taxon>
    </lineage>
</organism>
<reference evidence="1 2" key="1">
    <citation type="journal article" date="2013" name="Curr. Biol.">
        <title>The Genome of the Foraminiferan Reticulomyxa filosa.</title>
        <authorList>
            <person name="Glockner G."/>
            <person name="Hulsmann N."/>
            <person name="Schleicher M."/>
            <person name="Noegel A.A."/>
            <person name="Eichinger L."/>
            <person name="Gallinger C."/>
            <person name="Pawlowski J."/>
            <person name="Sierra R."/>
            <person name="Euteneuer U."/>
            <person name="Pillet L."/>
            <person name="Moustafa A."/>
            <person name="Platzer M."/>
            <person name="Groth M."/>
            <person name="Szafranski K."/>
            <person name="Schliwa M."/>
        </authorList>
    </citation>
    <scope>NUCLEOTIDE SEQUENCE [LARGE SCALE GENOMIC DNA]</scope>
</reference>
<protein>
    <submittedName>
        <fullName evidence="1">Uncharacterized protein</fullName>
    </submittedName>
</protein>
<gene>
    <name evidence="1" type="ORF">RFI_37045</name>
</gene>
<dbReference type="AlphaFoldDB" id="X6LH27"/>
<name>X6LH27_RETFI</name>
<dbReference type="EMBL" id="ASPP01041130">
    <property type="protein sequence ID" value="ETO00402.1"/>
    <property type="molecule type" value="Genomic_DNA"/>
</dbReference>
<evidence type="ECO:0000313" key="1">
    <source>
        <dbReference type="EMBL" id="ETO00402.1"/>
    </source>
</evidence>
<comment type="caution">
    <text evidence="1">The sequence shown here is derived from an EMBL/GenBank/DDBJ whole genome shotgun (WGS) entry which is preliminary data.</text>
</comment>